<dbReference type="RefSeq" id="WP_025349236.1">
    <property type="nucleotide sequence ID" value="NZ_CP006850.1"/>
</dbReference>
<dbReference type="eggNOG" id="COG4548">
    <property type="taxonomic scope" value="Bacteria"/>
</dbReference>
<gene>
    <name evidence="3" type="ORF">NONO_c29890</name>
</gene>
<dbReference type="PATRIC" id="fig|1415166.3.peg.3063"/>
<accession>W5TKL2</accession>
<reference evidence="3 4" key="1">
    <citation type="journal article" date="2014" name="Appl. Environ. Microbiol.">
        <title>Insights into the Microbial Degradation of Rubber and Gutta-Percha by Analysis of the Complete Genome of Nocardia nova SH22a.</title>
        <authorList>
            <person name="Luo Q."/>
            <person name="Hiessl S."/>
            <person name="Poehlein A."/>
            <person name="Daniel R."/>
            <person name="Steinbuchel A."/>
        </authorList>
    </citation>
    <scope>NUCLEOTIDE SEQUENCE [LARGE SCALE GENOMIC DNA]</scope>
    <source>
        <strain evidence="3">SH22a</strain>
    </source>
</reference>
<evidence type="ECO:0000313" key="4">
    <source>
        <dbReference type="Proteomes" id="UP000019150"/>
    </source>
</evidence>
<dbReference type="KEGG" id="nno:NONO_c29890"/>
<dbReference type="EMBL" id="CP006850">
    <property type="protein sequence ID" value="AHH17776.1"/>
    <property type="molecule type" value="Genomic_DNA"/>
</dbReference>
<dbReference type="InterPro" id="IPR002035">
    <property type="entry name" value="VWF_A"/>
</dbReference>
<evidence type="ECO:0000313" key="3">
    <source>
        <dbReference type="EMBL" id="AHH17776.1"/>
    </source>
</evidence>
<dbReference type="InterPro" id="IPR051928">
    <property type="entry name" value="NorD/CobT"/>
</dbReference>
<dbReference type="SUPFAM" id="SSF53300">
    <property type="entry name" value="vWA-like"/>
    <property type="match status" value="1"/>
</dbReference>
<feature type="region of interest" description="Disordered" evidence="1">
    <location>
        <begin position="163"/>
        <end position="193"/>
    </location>
</feature>
<sequence>MDTPAGSGDVTRFGLLASAVAGRALRVAAAPDTPPDAAPGASTWTDGRAVFVDPAMAAPDQVVAIAVQSSLIAAGSLDPAVIRRLPRRSPSTVRRYLTVEAHRALAAGSDLLPRRVRALIDVETAERSDCAATSLAIAAGREPVAEPLPQFGRIRPKSLLAMAEKTSVDSAAEPPRSESPTTEADSLDGGDEESYGRLPALFTNVVGGRGPLARLLRRMLTPGRESEGGFTGGGVPKSARAVAKPDAVSAPATGNASAVEAIAGVGGEGVRYPEWDVHRNRYRRDWCTVVESDPRPGSGRIPPAVVSSALNRSLAKLRLSLDQRRHRPQGDDLDVDAVVDHRVQLLAGFSPDDAVYIESSRCKPDLAIMILLDISGSAGLPSISGGSVHEQQRAAAAQLTAALHGLGNRVALYGFYSQGRSAVRMLRVKRFSDRLDAAATARLTALEPMAYTRLGAAVRHGTAMLARPGAAARTLLVVLSDGLAYDYGYEGAYAEADARRALAEARRDGTGCVCLSVGAGADIDSLRRVFGTAAHASVGRPGDVATVAGPLFRDALRSADLRRRMDRRRTARVRRRTDTSRRTA</sequence>
<dbReference type="AlphaFoldDB" id="W5TKL2"/>
<evidence type="ECO:0000259" key="2">
    <source>
        <dbReference type="PROSITE" id="PS50234"/>
    </source>
</evidence>
<dbReference type="HOGENOM" id="CLU_473132_0_0_11"/>
<dbReference type="STRING" id="1415166.NONO_c29890"/>
<evidence type="ECO:0000256" key="1">
    <source>
        <dbReference type="SAM" id="MobiDB-lite"/>
    </source>
</evidence>
<dbReference type="InterPro" id="IPR036465">
    <property type="entry name" value="vWFA_dom_sf"/>
</dbReference>
<dbReference type="SMART" id="SM00327">
    <property type="entry name" value="VWA"/>
    <property type="match status" value="1"/>
</dbReference>
<proteinExistence type="predicted"/>
<feature type="domain" description="VWFA" evidence="2">
    <location>
        <begin position="367"/>
        <end position="556"/>
    </location>
</feature>
<name>W5TKL2_9NOCA</name>
<dbReference type="OrthoDB" id="4641313at2"/>
<dbReference type="Pfam" id="PF00092">
    <property type="entry name" value="VWA"/>
    <property type="match status" value="1"/>
</dbReference>
<keyword evidence="4" id="KW-1185">Reference proteome</keyword>
<protein>
    <submittedName>
        <fullName evidence="3">von Willebrand factor type A domain-containing protein</fullName>
    </submittedName>
</protein>
<dbReference type="Gene3D" id="3.40.50.410">
    <property type="entry name" value="von Willebrand factor, type A domain"/>
    <property type="match status" value="1"/>
</dbReference>
<dbReference type="PROSITE" id="PS50234">
    <property type="entry name" value="VWFA"/>
    <property type="match status" value="1"/>
</dbReference>
<dbReference type="PANTHER" id="PTHR41248">
    <property type="entry name" value="NORD PROTEIN"/>
    <property type="match status" value="1"/>
</dbReference>
<organism evidence="3 4">
    <name type="scientific">Nocardia nova SH22a</name>
    <dbReference type="NCBI Taxonomy" id="1415166"/>
    <lineage>
        <taxon>Bacteria</taxon>
        <taxon>Bacillati</taxon>
        <taxon>Actinomycetota</taxon>
        <taxon>Actinomycetes</taxon>
        <taxon>Mycobacteriales</taxon>
        <taxon>Nocardiaceae</taxon>
        <taxon>Nocardia</taxon>
    </lineage>
</organism>
<dbReference type="PANTHER" id="PTHR41248:SF1">
    <property type="entry name" value="NORD PROTEIN"/>
    <property type="match status" value="1"/>
</dbReference>
<dbReference type="Proteomes" id="UP000019150">
    <property type="component" value="Chromosome"/>
</dbReference>